<name>A0A7C9MF07_9BACT</name>
<dbReference type="Proteomes" id="UP000482487">
    <property type="component" value="Unassembled WGS sequence"/>
</dbReference>
<evidence type="ECO:0000313" key="1">
    <source>
        <dbReference type="EMBL" id="MYL83090.1"/>
    </source>
</evidence>
<gene>
    <name evidence="1" type="ORF">GTA51_08065</name>
</gene>
<accession>A0A7C9MF07</accession>
<dbReference type="AlphaFoldDB" id="A0A7C9MF07"/>
<dbReference type="EMBL" id="WVUD01000010">
    <property type="protein sequence ID" value="MYL83090.1"/>
    <property type="molecule type" value="Genomic_DNA"/>
</dbReference>
<keyword evidence="2" id="KW-1185">Reference proteome</keyword>
<comment type="caution">
    <text evidence="1">The sequence shown here is derived from an EMBL/GenBank/DDBJ whole genome shotgun (WGS) entry which is preliminary data.</text>
</comment>
<dbReference type="OrthoDB" id="5457389at2"/>
<proteinExistence type="predicted"/>
<reference evidence="1 2" key="1">
    <citation type="submission" date="2020-01" db="EMBL/GenBank/DDBJ databases">
        <title>Genome sequence of Desulfovibrio aerotolerans DSM 16695(T).</title>
        <authorList>
            <person name="Karnachuk O."/>
            <person name="Avakyan M."/>
            <person name="Mardanov A."/>
            <person name="Kadnikov V."/>
            <person name="Ravin N."/>
        </authorList>
    </citation>
    <scope>NUCLEOTIDE SEQUENCE [LARGE SCALE GENOMIC DNA]</scope>
    <source>
        <strain evidence="1 2">DSM 16695</strain>
    </source>
</reference>
<sequence length="121" mass="13552">MKKYRVRYETKLLEAREGIEVVAATGKGQAMFAVQAKLHPSARTDEPYFHYEPLSIRPLETPDTYEVSYRTKIEREVAGSVDVAAEDADKAANKARFAVHQELIPPKCFKALEVVEIAEGA</sequence>
<protein>
    <submittedName>
        <fullName evidence="1">Uncharacterized protein</fullName>
    </submittedName>
</protein>
<dbReference type="RefSeq" id="WP_160960139.1">
    <property type="nucleotide sequence ID" value="NZ_WVUD01000010.1"/>
</dbReference>
<evidence type="ECO:0000313" key="2">
    <source>
        <dbReference type="Proteomes" id="UP000482487"/>
    </source>
</evidence>
<organism evidence="1 2">
    <name type="scientific">Solidesulfovibrio aerotolerans</name>
    <dbReference type="NCBI Taxonomy" id="295255"/>
    <lineage>
        <taxon>Bacteria</taxon>
        <taxon>Pseudomonadati</taxon>
        <taxon>Thermodesulfobacteriota</taxon>
        <taxon>Desulfovibrionia</taxon>
        <taxon>Desulfovibrionales</taxon>
        <taxon>Desulfovibrionaceae</taxon>
        <taxon>Solidesulfovibrio</taxon>
    </lineage>
</organism>